<feature type="active site" evidence="7">
    <location>
        <position position="89"/>
    </location>
</feature>
<dbReference type="CDD" id="cd02440">
    <property type="entry name" value="AdoMet_MTases"/>
    <property type="match status" value="1"/>
</dbReference>
<evidence type="ECO:0000313" key="9">
    <source>
        <dbReference type="Proteomes" id="UP000230052"/>
    </source>
</evidence>
<dbReference type="HAMAP" id="MF_00090">
    <property type="entry name" value="PIMT"/>
    <property type="match status" value="1"/>
</dbReference>
<keyword evidence="6 7" id="KW-0949">S-adenosyl-L-methionine</keyword>
<accession>A0A2J0KRM2</accession>
<gene>
    <name evidence="7" type="primary">pcm</name>
    <name evidence="8" type="ORF">COS99_06390</name>
</gene>
<dbReference type="FunFam" id="3.40.50.150:FF:000010">
    <property type="entry name" value="Protein-L-isoaspartate O-methyltransferase"/>
    <property type="match status" value="1"/>
</dbReference>
<evidence type="ECO:0000256" key="1">
    <source>
        <dbReference type="ARBA" id="ARBA00004496"/>
    </source>
</evidence>
<dbReference type="Proteomes" id="UP000230052">
    <property type="component" value="Unassembled WGS sequence"/>
</dbReference>
<dbReference type="InterPro" id="IPR029063">
    <property type="entry name" value="SAM-dependent_MTases_sf"/>
</dbReference>
<proteinExistence type="inferred from homology"/>
<dbReference type="SUPFAM" id="SSF53335">
    <property type="entry name" value="S-adenosyl-L-methionine-dependent methyltransferases"/>
    <property type="match status" value="1"/>
</dbReference>
<dbReference type="GO" id="GO:0032259">
    <property type="term" value="P:methylation"/>
    <property type="evidence" value="ECO:0007669"/>
    <property type="project" value="UniProtKB-KW"/>
</dbReference>
<dbReference type="Pfam" id="PF01135">
    <property type="entry name" value="PCMT"/>
    <property type="match status" value="1"/>
</dbReference>
<dbReference type="GO" id="GO:0004719">
    <property type="term" value="F:protein-L-isoaspartate (D-aspartate) O-methyltransferase activity"/>
    <property type="evidence" value="ECO:0007669"/>
    <property type="project" value="UniProtKB-UniRule"/>
</dbReference>
<keyword evidence="4 7" id="KW-0489">Methyltransferase</keyword>
<evidence type="ECO:0000313" key="8">
    <source>
        <dbReference type="EMBL" id="PIU41228.1"/>
    </source>
</evidence>
<sequence length="238" mass="26811">MHKPNIFFIIFIIIFLNPCLIKTIHSVEIPFFKERNEMVSSQIEARGVRDKRVLDAMRSVPRDKFVPWPFHRLAYSDEALPIGEGQTISQPYIVALMTSALSLKESDRVLEIGTGSGYQAAILAELTKEVYSIEIKPALAKQAESTLKNLGYKNIKIKIGDGYLGWSENAPFDAIIVTCAPEDIPMNLIKQLKDRGRMVLPLSNGYPQSLILVEKKNGGITQRRISEVMFVPMLHNPK</sequence>
<dbReference type="NCBIfam" id="NF001453">
    <property type="entry name" value="PRK00312.1"/>
    <property type="match status" value="1"/>
</dbReference>
<evidence type="ECO:0000256" key="6">
    <source>
        <dbReference type="ARBA" id="ARBA00022691"/>
    </source>
</evidence>
<evidence type="ECO:0000256" key="2">
    <source>
        <dbReference type="ARBA" id="ARBA00005369"/>
    </source>
</evidence>
<keyword evidence="3 7" id="KW-0963">Cytoplasm</keyword>
<organism evidence="8 9">
    <name type="scientific">Candidatus Aquitaenariimonas noxiae</name>
    <dbReference type="NCBI Taxonomy" id="1974741"/>
    <lineage>
        <taxon>Bacteria</taxon>
        <taxon>Pseudomonadati</taxon>
        <taxon>Candidatus Omnitrophota</taxon>
        <taxon>Candidatus Aquitaenariimonas</taxon>
    </lineage>
</organism>
<dbReference type="Gene3D" id="3.40.50.150">
    <property type="entry name" value="Vaccinia Virus protein VP39"/>
    <property type="match status" value="1"/>
</dbReference>
<dbReference type="InterPro" id="IPR000682">
    <property type="entry name" value="PCMT"/>
</dbReference>
<dbReference type="PROSITE" id="PS01279">
    <property type="entry name" value="PCMT"/>
    <property type="match status" value="1"/>
</dbReference>
<comment type="catalytic activity">
    <reaction evidence="7">
        <text>[protein]-L-isoaspartate + S-adenosyl-L-methionine = [protein]-L-isoaspartate alpha-methyl ester + S-adenosyl-L-homocysteine</text>
        <dbReference type="Rhea" id="RHEA:12705"/>
        <dbReference type="Rhea" id="RHEA-COMP:12143"/>
        <dbReference type="Rhea" id="RHEA-COMP:12144"/>
        <dbReference type="ChEBI" id="CHEBI:57856"/>
        <dbReference type="ChEBI" id="CHEBI:59789"/>
        <dbReference type="ChEBI" id="CHEBI:90596"/>
        <dbReference type="ChEBI" id="CHEBI:90598"/>
        <dbReference type="EC" id="2.1.1.77"/>
    </reaction>
</comment>
<dbReference type="AlphaFoldDB" id="A0A2J0KRM2"/>
<dbReference type="EC" id="2.1.1.77" evidence="7"/>
<dbReference type="GO" id="GO:0030091">
    <property type="term" value="P:protein repair"/>
    <property type="evidence" value="ECO:0007669"/>
    <property type="project" value="UniProtKB-UniRule"/>
</dbReference>
<dbReference type="GO" id="GO:0005737">
    <property type="term" value="C:cytoplasm"/>
    <property type="evidence" value="ECO:0007669"/>
    <property type="project" value="UniProtKB-SubCell"/>
</dbReference>
<evidence type="ECO:0000256" key="7">
    <source>
        <dbReference type="HAMAP-Rule" id="MF_00090"/>
    </source>
</evidence>
<comment type="caution">
    <text evidence="8">The sequence shown here is derived from an EMBL/GenBank/DDBJ whole genome shotgun (WGS) entry which is preliminary data.</text>
</comment>
<evidence type="ECO:0000256" key="5">
    <source>
        <dbReference type="ARBA" id="ARBA00022679"/>
    </source>
</evidence>
<dbReference type="PANTHER" id="PTHR11579">
    <property type="entry name" value="PROTEIN-L-ISOASPARTATE O-METHYLTRANSFERASE"/>
    <property type="match status" value="1"/>
</dbReference>
<keyword evidence="5 7" id="KW-0808">Transferase</keyword>
<comment type="subcellular location">
    <subcellularLocation>
        <location evidence="1 7">Cytoplasm</location>
    </subcellularLocation>
</comment>
<dbReference type="PANTHER" id="PTHR11579:SF0">
    <property type="entry name" value="PROTEIN-L-ISOASPARTATE(D-ASPARTATE) O-METHYLTRANSFERASE"/>
    <property type="match status" value="1"/>
</dbReference>
<comment type="similarity">
    <text evidence="2 7">Belongs to the methyltransferase superfamily. L-isoaspartyl/D-aspartyl protein methyltransferase family.</text>
</comment>
<name>A0A2J0KRM2_9BACT</name>
<evidence type="ECO:0000256" key="4">
    <source>
        <dbReference type="ARBA" id="ARBA00022603"/>
    </source>
</evidence>
<comment type="function">
    <text evidence="7">Catalyzes the methyl esterification of L-isoaspartyl residues in peptides and proteins that result from spontaneous decomposition of normal L-aspartyl and L-asparaginyl residues. It plays a role in the repair and/or degradation of damaged proteins.</text>
</comment>
<dbReference type="EMBL" id="PEWV01000065">
    <property type="protein sequence ID" value="PIU41228.1"/>
    <property type="molecule type" value="Genomic_DNA"/>
</dbReference>
<evidence type="ECO:0000256" key="3">
    <source>
        <dbReference type="ARBA" id="ARBA00022490"/>
    </source>
</evidence>
<dbReference type="NCBIfam" id="TIGR00080">
    <property type="entry name" value="pimt"/>
    <property type="match status" value="1"/>
</dbReference>
<protein>
    <recommendedName>
        <fullName evidence="7">Protein-L-isoaspartate O-methyltransferase</fullName>
        <ecNumber evidence="7">2.1.1.77</ecNumber>
    </recommendedName>
    <alternativeName>
        <fullName evidence="7">L-isoaspartyl protein carboxyl methyltransferase</fullName>
    </alternativeName>
    <alternativeName>
        <fullName evidence="7">Protein L-isoaspartyl methyltransferase</fullName>
    </alternativeName>
    <alternativeName>
        <fullName evidence="7">Protein-beta-aspartate methyltransferase</fullName>
        <shortName evidence="7">PIMT</shortName>
    </alternativeName>
</protein>
<reference evidence="8 9" key="1">
    <citation type="submission" date="2017-09" db="EMBL/GenBank/DDBJ databases">
        <title>Depth-based differentiation of microbial function through sediment-hosted aquifers and enrichment of novel symbionts in the deep terrestrial subsurface.</title>
        <authorList>
            <person name="Probst A.J."/>
            <person name="Ladd B."/>
            <person name="Jarett J.K."/>
            <person name="Geller-Mcgrath D.E."/>
            <person name="Sieber C.M."/>
            <person name="Emerson J.B."/>
            <person name="Anantharaman K."/>
            <person name="Thomas B.C."/>
            <person name="Malmstrom R."/>
            <person name="Stieglmeier M."/>
            <person name="Klingl A."/>
            <person name="Woyke T."/>
            <person name="Ryan C.M."/>
            <person name="Banfield J.F."/>
        </authorList>
    </citation>
    <scope>NUCLEOTIDE SEQUENCE [LARGE SCALE GENOMIC DNA]</scope>
    <source>
        <strain evidence="8">CG07_land_8_20_14_0_80_42_15</strain>
    </source>
</reference>